<comment type="caution">
    <text evidence="1">The sequence shown here is derived from an EMBL/GenBank/DDBJ whole genome shotgun (WGS) entry which is preliminary data.</text>
</comment>
<evidence type="ECO:0000313" key="2">
    <source>
        <dbReference type="Proteomes" id="UP000244152"/>
    </source>
</evidence>
<gene>
    <name evidence="1" type="ORF">C8R21_11065</name>
</gene>
<proteinExistence type="predicted"/>
<dbReference type="AlphaFoldDB" id="A0A2T5IBY5"/>
<reference evidence="1 2" key="1">
    <citation type="submission" date="2018-04" db="EMBL/GenBank/DDBJ databases">
        <title>Active sludge and wastewater microbial communities from Klosterneuburg, Austria.</title>
        <authorList>
            <person name="Wagner M."/>
        </authorList>
    </citation>
    <scope>NUCLEOTIDE SEQUENCE [LARGE SCALE GENOMIC DNA]</scope>
    <source>
        <strain evidence="1 2">Nl12</strain>
    </source>
</reference>
<organism evidence="1 2">
    <name type="scientific">Nitrosospira multiformis</name>
    <dbReference type="NCBI Taxonomy" id="1231"/>
    <lineage>
        <taxon>Bacteria</taxon>
        <taxon>Pseudomonadati</taxon>
        <taxon>Pseudomonadota</taxon>
        <taxon>Betaproteobacteria</taxon>
        <taxon>Nitrosomonadales</taxon>
        <taxon>Nitrosomonadaceae</taxon>
        <taxon>Nitrosospira</taxon>
    </lineage>
</organism>
<dbReference type="Proteomes" id="UP000244152">
    <property type="component" value="Unassembled WGS sequence"/>
</dbReference>
<protein>
    <submittedName>
        <fullName evidence="1">Uncharacterized protein</fullName>
    </submittedName>
</protein>
<accession>A0A2T5IBY5</accession>
<sequence length="81" mass="9246">MEDGSPISPSSEDWISCYRSTWRLMPVALTNARTDGYSKVSQNLGPHFRSHPWHVVVNRMRAGDLRLWSENTAVLASPYQK</sequence>
<name>A0A2T5IBY5_9PROT</name>
<evidence type="ECO:0000313" key="1">
    <source>
        <dbReference type="EMBL" id="PTQ81332.1"/>
    </source>
</evidence>
<dbReference type="EMBL" id="QAOK01000010">
    <property type="protein sequence ID" value="PTQ81332.1"/>
    <property type="molecule type" value="Genomic_DNA"/>
</dbReference>